<dbReference type="Proteomes" id="UP000219565">
    <property type="component" value="Unassembled WGS sequence"/>
</dbReference>
<dbReference type="NCBIfam" id="NF033611">
    <property type="entry name" value="SAVED"/>
    <property type="match status" value="1"/>
</dbReference>
<keyword evidence="3" id="KW-1185">Reference proteome</keyword>
<evidence type="ECO:0000313" key="2">
    <source>
        <dbReference type="EMBL" id="SNY88685.1"/>
    </source>
</evidence>
<gene>
    <name evidence="2" type="ORF">SAMN04244553_5668</name>
</gene>
<accession>A0A285LUY7</accession>
<evidence type="ECO:0000313" key="3">
    <source>
        <dbReference type="Proteomes" id="UP000219565"/>
    </source>
</evidence>
<reference evidence="2 3" key="1">
    <citation type="submission" date="2017-09" db="EMBL/GenBank/DDBJ databases">
        <authorList>
            <person name="Ehlers B."/>
            <person name="Leendertz F.H."/>
        </authorList>
    </citation>
    <scope>NUCLEOTIDE SEQUENCE [LARGE SCALE GENOMIC DNA]</scope>
    <source>
        <strain evidence="2 3">DSM 45537</strain>
    </source>
</reference>
<dbReference type="Pfam" id="PF18145">
    <property type="entry name" value="SAVED"/>
    <property type="match status" value="1"/>
</dbReference>
<dbReference type="AlphaFoldDB" id="A0A285LUY7"/>
<name>A0A285LUY7_9NOCA</name>
<feature type="domain" description="SMODS-associated and fused to various effectors" evidence="1">
    <location>
        <begin position="196"/>
        <end position="384"/>
    </location>
</feature>
<dbReference type="EMBL" id="OBEG01000006">
    <property type="protein sequence ID" value="SNY88685.1"/>
    <property type="molecule type" value="Genomic_DNA"/>
</dbReference>
<proteinExistence type="predicted"/>
<organism evidence="2 3">
    <name type="scientific">Nocardia amikacinitolerans</name>
    <dbReference type="NCBI Taxonomy" id="756689"/>
    <lineage>
        <taxon>Bacteria</taxon>
        <taxon>Bacillati</taxon>
        <taxon>Actinomycetota</taxon>
        <taxon>Actinomycetes</taxon>
        <taxon>Mycobacteriales</taxon>
        <taxon>Nocardiaceae</taxon>
        <taxon>Nocardia</taxon>
    </lineage>
</organism>
<dbReference type="InterPro" id="IPR040836">
    <property type="entry name" value="SAVED"/>
</dbReference>
<protein>
    <recommendedName>
        <fullName evidence="1">SMODS-associated and fused to various effectors domain-containing protein</fullName>
    </recommendedName>
</protein>
<sequence length="387" mass="42752">MPGRPKIPEQERFKLWVRAGGRCQICRRYLLEGQLAYRELTFGEAAHIIGQTASPKSPRGLDEDLDQAARDSADNLMLLCDDEHSELDKLGSRDAFTPEFLRQLKYKHEERVRHVTGFGEYDRTTPIRMVGMLRGRAVDVGRDAVATAVMANAGRMPKFDLSVRHSIEIDIRNIPGEEGPSSAYYESACAAIDKAIGTKVTEALSNDDIVHLSVFAFARLPLLVYLGAALDDTVPVDLYQRHRATENWQWTNPDAEATFSLSAPTKGEDFDSAVLILNISGTIERRELPDALASLPTFGIEVKGIAHPDIISGPNVLVGFVKACRLFLSELEDGFKRVRLLHVFAAMPVSAAVAFGRCLAPEVHPAIQLCDRQNDGHYTTAIRIGAQ</sequence>
<evidence type="ECO:0000259" key="1">
    <source>
        <dbReference type="Pfam" id="PF18145"/>
    </source>
</evidence>